<dbReference type="Proteomes" id="UP001167160">
    <property type="component" value="Unassembled WGS sequence"/>
</dbReference>
<dbReference type="RefSeq" id="WP_251411661.1">
    <property type="nucleotide sequence ID" value="NZ_JAMQGM010000016.1"/>
</dbReference>
<comment type="caution">
    <text evidence="1">The sequence shown here is derived from an EMBL/GenBank/DDBJ whole genome shotgun (WGS) entry which is preliminary data.</text>
</comment>
<organism evidence="1 2">
    <name type="scientific">Streptomyces meridianus</name>
    <dbReference type="NCBI Taxonomy" id="2938945"/>
    <lineage>
        <taxon>Bacteria</taxon>
        <taxon>Bacillati</taxon>
        <taxon>Actinomycetota</taxon>
        <taxon>Actinomycetes</taxon>
        <taxon>Kitasatosporales</taxon>
        <taxon>Streptomycetaceae</taxon>
        <taxon>Streptomyces</taxon>
    </lineage>
</organism>
<sequence length="83" mass="8953">MRATPEEKGVFTTVTVHNNTGESENYDVEVSVGNGVDWVASSTFRIYGVPAHGVKSEAGNMGGTHLGPIPQQPKIYIDRVSTY</sequence>
<proteinExistence type="predicted"/>
<evidence type="ECO:0000313" key="1">
    <source>
        <dbReference type="EMBL" id="MCM2577221.1"/>
    </source>
</evidence>
<accession>A0ABT0X3V1</accession>
<dbReference type="EMBL" id="JAMQGM010000016">
    <property type="protein sequence ID" value="MCM2577221.1"/>
    <property type="molecule type" value="Genomic_DNA"/>
</dbReference>
<reference evidence="1" key="1">
    <citation type="journal article" date="2023" name="Int. J. Syst. Evol. Microbiol.">
        <title>Streptomyces meridianus sp. nov. isolated from brackish water of the Tagus estuary in Alcochete, Portugal.</title>
        <authorList>
            <person name="Santos J.D.N."/>
            <person name="Klimek D."/>
            <person name="Calusinska M."/>
            <person name="Lobo Da Cunha A."/>
            <person name="Catita J."/>
            <person name="Goncalves H."/>
            <person name="Gonzalez I."/>
            <person name="Reyes F."/>
            <person name="Lage O.M."/>
        </authorList>
    </citation>
    <scope>NUCLEOTIDE SEQUENCE</scope>
    <source>
        <strain evidence="1">MTZ3.1</strain>
    </source>
</reference>
<keyword evidence="2" id="KW-1185">Reference proteome</keyword>
<name>A0ABT0X3V1_9ACTN</name>
<protein>
    <submittedName>
        <fullName evidence="1">Uncharacterized protein</fullName>
    </submittedName>
</protein>
<gene>
    <name evidence="1" type="ORF">M1E25_07635</name>
</gene>
<evidence type="ECO:0000313" key="2">
    <source>
        <dbReference type="Proteomes" id="UP001167160"/>
    </source>
</evidence>